<dbReference type="PANTHER" id="PTHR31064">
    <property type="entry name" value="POTASSIUM TRANSPORT PROTEIN DDB_G0292412-RELATED"/>
    <property type="match status" value="1"/>
</dbReference>
<dbReference type="GO" id="GO:0030001">
    <property type="term" value="P:metal ion transport"/>
    <property type="evidence" value="ECO:0007669"/>
    <property type="project" value="UniProtKB-ARBA"/>
</dbReference>
<feature type="transmembrane region" description="Helical" evidence="8">
    <location>
        <begin position="350"/>
        <end position="370"/>
    </location>
</feature>
<feature type="transmembrane region" description="Helical" evidence="8">
    <location>
        <begin position="219"/>
        <end position="239"/>
    </location>
</feature>
<feature type="transmembrane region" description="Helical" evidence="8">
    <location>
        <begin position="405"/>
        <end position="422"/>
    </location>
</feature>
<evidence type="ECO:0000313" key="9">
    <source>
        <dbReference type="EMBL" id="PUZ48815.1"/>
    </source>
</evidence>
<evidence type="ECO:0000256" key="3">
    <source>
        <dbReference type="ARBA" id="ARBA00022448"/>
    </source>
</evidence>
<dbReference type="Gramene" id="PUZ48815">
    <property type="protein sequence ID" value="PUZ48815"/>
    <property type="gene ID" value="GQ55_7G276000"/>
</dbReference>
<evidence type="ECO:0000256" key="6">
    <source>
        <dbReference type="ARBA" id="ARBA00023065"/>
    </source>
</evidence>
<dbReference type="OrthoDB" id="9999863at2759"/>
<feature type="transmembrane region" description="Helical" evidence="8">
    <location>
        <begin position="134"/>
        <end position="157"/>
    </location>
</feature>
<name>A0A2T7CZP1_9POAL</name>
<keyword evidence="3" id="KW-0813">Transport</keyword>
<dbReference type="STRING" id="1504633.A0A2T7CZP1"/>
<dbReference type="EMBL" id="CM009755">
    <property type="protein sequence ID" value="PUZ48815.1"/>
    <property type="molecule type" value="Genomic_DNA"/>
</dbReference>
<dbReference type="GO" id="GO:0005886">
    <property type="term" value="C:plasma membrane"/>
    <property type="evidence" value="ECO:0007669"/>
    <property type="project" value="TreeGrafter"/>
</dbReference>
<gene>
    <name evidence="9" type="ORF">GQ55_7G276000</name>
</gene>
<dbReference type="InterPro" id="IPR051143">
    <property type="entry name" value="TrkH_K-transport"/>
</dbReference>
<dbReference type="AlphaFoldDB" id="A0A2T7CZP1"/>
<organism evidence="9 10">
    <name type="scientific">Panicum hallii var. hallii</name>
    <dbReference type="NCBI Taxonomy" id="1504633"/>
    <lineage>
        <taxon>Eukaryota</taxon>
        <taxon>Viridiplantae</taxon>
        <taxon>Streptophyta</taxon>
        <taxon>Embryophyta</taxon>
        <taxon>Tracheophyta</taxon>
        <taxon>Spermatophyta</taxon>
        <taxon>Magnoliopsida</taxon>
        <taxon>Liliopsida</taxon>
        <taxon>Poales</taxon>
        <taxon>Poaceae</taxon>
        <taxon>PACMAD clade</taxon>
        <taxon>Panicoideae</taxon>
        <taxon>Panicodae</taxon>
        <taxon>Paniceae</taxon>
        <taxon>Panicinae</taxon>
        <taxon>Panicum</taxon>
        <taxon>Panicum sect. Panicum</taxon>
    </lineage>
</organism>
<keyword evidence="10" id="KW-1185">Reference proteome</keyword>
<evidence type="ECO:0000256" key="4">
    <source>
        <dbReference type="ARBA" id="ARBA00022692"/>
    </source>
</evidence>
<protein>
    <submittedName>
        <fullName evidence="9">Uncharacterized protein</fullName>
    </submittedName>
</protein>
<evidence type="ECO:0000256" key="7">
    <source>
        <dbReference type="ARBA" id="ARBA00023136"/>
    </source>
</evidence>
<dbReference type="GO" id="GO:0098662">
    <property type="term" value="P:inorganic cation transmembrane transport"/>
    <property type="evidence" value="ECO:0007669"/>
    <property type="project" value="UniProtKB-ARBA"/>
</dbReference>
<comment type="similarity">
    <text evidence="2">Belongs to the TrkH potassium transport family. HKT (TC 2.A.38.3) subfamily.</text>
</comment>
<dbReference type="Proteomes" id="UP000244336">
    <property type="component" value="Chromosome 7"/>
</dbReference>
<evidence type="ECO:0000313" key="10">
    <source>
        <dbReference type="Proteomes" id="UP000244336"/>
    </source>
</evidence>
<accession>A0A2T7CZP1</accession>
<keyword evidence="7 8" id="KW-0472">Membrane</keyword>
<feature type="transmembrane region" description="Helical" evidence="8">
    <location>
        <begin position="71"/>
        <end position="92"/>
    </location>
</feature>
<reference evidence="9 10" key="1">
    <citation type="submission" date="2018-04" db="EMBL/GenBank/DDBJ databases">
        <title>WGS assembly of Panicum hallii var. hallii HAL2.</title>
        <authorList>
            <person name="Lovell J."/>
            <person name="Jenkins J."/>
            <person name="Lowry D."/>
            <person name="Mamidi S."/>
            <person name="Sreedasyam A."/>
            <person name="Weng X."/>
            <person name="Barry K."/>
            <person name="Bonette J."/>
            <person name="Campitelli B."/>
            <person name="Daum C."/>
            <person name="Gordon S."/>
            <person name="Gould B."/>
            <person name="Lipzen A."/>
            <person name="MacQueen A."/>
            <person name="Palacio-Mejia J."/>
            <person name="Plott C."/>
            <person name="Shakirov E."/>
            <person name="Shu S."/>
            <person name="Yoshinaga Y."/>
            <person name="Zane M."/>
            <person name="Rokhsar D."/>
            <person name="Grimwood J."/>
            <person name="Schmutz J."/>
            <person name="Juenger T."/>
        </authorList>
    </citation>
    <scope>NUCLEOTIDE SEQUENCE [LARGE SCALE GENOMIC DNA]</scope>
    <source>
        <strain evidence="10">cv. HAL2</strain>
    </source>
</reference>
<feature type="transmembrane region" description="Helical" evidence="8">
    <location>
        <begin position="259"/>
        <end position="279"/>
    </location>
</feature>
<dbReference type="Pfam" id="PF02386">
    <property type="entry name" value="TrkH"/>
    <property type="match status" value="1"/>
</dbReference>
<evidence type="ECO:0000256" key="1">
    <source>
        <dbReference type="ARBA" id="ARBA00004141"/>
    </source>
</evidence>
<evidence type="ECO:0000256" key="5">
    <source>
        <dbReference type="ARBA" id="ARBA00022989"/>
    </source>
</evidence>
<comment type="subcellular location">
    <subcellularLocation>
        <location evidence="1">Membrane</location>
        <topology evidence="1">Multi-pass membrane protein</topology>
    </subcellularLocation>
</comment>
<sequence length="559" mass="61186">MAGAHKLGELLHRLHRCSAAVLDSAMSLVCSLSKAYAQHQITERVARSRRALRCSSGQVWRRAVAALLSSLLVHVVYFTAISCVGWGLLSALKVRAPHRRPRGIDMFFTAVSAATVSSMSAVEMEVFSNGQLLVLTALMLIGGEVFVSLVGLASKWFKLRKQSRNRARVDSHDDVELETPTAATYADDARSIATTVTEAEYSTPVVDAKTLRRNAVRSLFYVVLTILLVVHVVGVVAVAAYMHAAPGARRTLRRKALDVWTFAVFTTVSTFSSCGYMPTNENMIVFKRDVPLQLLLVPQALVGNTLFPPLLAACVWAAAAATGREDLAEVARKGREATGYYHLLPARRCWMLAGTVAGFIAVQAVLVCAMEWGGALQGLSAGEKVANALFLAVNSRHTGEATLDLSTLTPAVLVLFVLMMYLPPYTTWFPFEENSTTRDHSTESQGIRFLKSAVLSQLSCLTVFVIAICITERRKLKEDPLNFNVLSIIVEVVSAYGNVGFSMGYSCSRQINPDQLCTDRWTGFAGRWSDSGKLILIIVMFFGRLKKFSMKGGKAWKLS</sequence>
<evidence type="ECO:0000256" key="8">
    <source>
        <dbReference type="SAM" id="Phobius"/>
    </source>
</evidence>
<feature type="transmembrane region" description="Helical" evidence="8">
    <location>
        <begin position="483"/>
        <end position="505"/>
    </location>
</feature>
<dbReference type="InterPro" id="IPR003445">
    <property type="entry name" value="Cat_transpt"/>
</dbReference>
<dbReference type="GO" id="GO:0008324">
    <property type="term" value="F:monoatomic cation transmembrane transporter activity"/>
    <property type="evidence" value="ECO:0007669"/>
    <property type="project" value="InterPro"/>
</dbReference>
<proteinExistence type="inferred from homology"/>
<evidence type="ECO:0000256" key="2">
    <source>
        <dbReference type="ARBA" id="ARBA00010864"/>
    </source>
</evidence>
<keyword evidence="6" id="KW-0406">Ion transport</keyword>
<feature type="transmembrane region" description="Helical" evidence="8">
    <location>
        <begin position="449"/>
        <end position="471"/>
    </location>
</feature>
<keyword evidence="5 8" id="KW-1133">Transmembrane helix</keyword>
<dbReference type="PANTHER" id="PTHR31064:SF38">
    <property type="entry name" value="CATION TRANSPORTER HKT1_4-RELATED"/>
    <property type="match status" value="1"/>
</dbReference>
<keyword evidence="4 8" id="KW-0812">Transmembrane</keyword>